<evidence type="ECO:0000256" key="2">
    <source>
        <dbReference type="ARBA" id="ARBA00023163"/>
    </source>
</evidence>
<reference evidence="5 6" key="1">
    <citation type="journal article" date="2018" name="Sci. Rep.">
        <title>Characterisation of pathogen-specific regions and novel effector candidates in Fusarium oxysporum f. sp. cepae.</title>
        <authorList>
            <person name="Armitage A.D."/>
            <person name="Taylor A."/>
            <person name="Sobczyk M.K."/>
            <person name="Baxter L."/>
            <person name="Greenfield B.P."/>
            <person name="Bates H.J."/>
            <person name="Wilson F."/>
            <person name="Jackson A.C."/>
            <person name="Ott S."/>
            <person name="Harrison R.J."/>
            <person name="Clarkson J.P."/>
        </authorList>
    </citation>
    <scope>NUCLEOTIDE SEQUENCE [LARGE SCALE GENOMIC DNA]</scope>
    <source>
        <strain evidence="5 6">Fo_A13</strain>
    </source>
</reference>
<dbReference type="CDD" id="cd12148">
    <property type="entry name" value="fungal_TF_MHR"/>
    <property type="match status" value="1"/>
</dbReference>
<dbReference type="VEuPathDB" id="FungiDB:FOIG_16081"/>
<dbReference type="InterPro" id="IPR051127">
    <property type="entry name" value="Fungal_SecMet_Regulators"/>
</dbReference>
<keyword evidence="3" id="KW-0539">Nucleus</keyword>
<proteinExistence type="predicted"/>
<feature type="domain" description="Xylanolytic transcriptional activator regulatory" evidence="4">
    <location>
        <begin position="509"/>
        <end position="582"/>
    </location>
</feature>
<dbReference type="VEuPathDB" id="FungiDB:FOXG_21183"/>
<dbReference type="PANTHER" id="PTHR47424:SF6">
    <property type="entry name" value="PROLINE UTILIZATION TRANS-ACTIVATOR"/>
    <property type="match status" value="1"/>
</dbReference>
<dbReference type="PANTHER" id="PTHR47424">
    <property type="entry name" value="REGULATORY PROTEIN GAL4"/>
    <property type="match status" value="1"/>
</dbReference>
<dbReference type="VEuPathDB" id="FungiDB:HZS61_011020"/>
<keyword evidence="1" id="KW-0805">Transcription regulation</keyword>
<dbReference type="VEuPathDB" id="FungiDB:FOC1_g10004005"/>
<dbReference type="GO" id="GO:0003677">
    <property type="term" value="F:DNA binding"/>
    <property type="evidence" value="ECO:0007669"/>
    <property type="project" value="InterPro"/>
</dbReference>
<dbReference type="InterPro" id="IPR007219">
    <property type="entry name" value="XnlR_reg_dom"/>
</dbReference>
<protein>
    <recommendedName>
        <fullName evidence="4">Xylanolytic transcriptional activator regulatory domain-containing protein</fullName>
    </recommendedName>
</protein>
<dbReference type="VEuPathDB" id="FungiDB:FOC1_g10004006"/>
<dbReference type="VEuPathDB" id="FungiDB:FOZG_04286"/>
<dbReference type="Proteomes" id="UP000285084">
    <property type="component" value="Unassembled WGS sequence"/>
</dbReference>
<dbReference type="VEuPathDB" id="FungiDB:FOC4_g10012342"/>
<dbReference type="VEuPathDB" id="FungiDB:FOIG_16082"/>
<name>A0A420MHI7_FUSOX</name>
<dbReference type="VEuPathDB" id="FungiDB:FOZG_04287"/>
<evidence type="ECO:0000313" key="5">
    <source>
        <dbReference type="EMBL" id="RKK67477.1"/>
    </source>
</evidence>
<dbReference type="VEuPathDB" id="FungiDB:FOMG_04381"/>
<evidence type="ECO:0000256" key="3">
    <source>
        <dbReference type="ARBA" id="ARBA00023242"/>
    </source>
</evidence>
<dbReference type="SMART" id="SM00906">
    <property type="entry name" value="Fungal_trans"/>
    <property type="match status" value="1"/>
</dbReference>
<dbReference type="VEuPathDB" id="FungiDB:FOC4_g10012341"/>
<dbReference type="GO" id="GO:0006351">
    <property type="term" value="P:DNA-templated transcription"/>
    <property type="evidence" value="ECO:0007669"/>
    <property type="project" value="InterPro"/>
</dbReference>
<dbReference type="AlphaFoldDB" id="A0A420MHI7"/>
<dbReference type="VEuPathDB" id="FungiDB:HZS61_012846"/>
<comment type="caution">
    <text evidence="5">The sequence shown here is derived from an EMBL/GenBank/DDBJ whole genome shotgun (WGS) entry which is preliminary data.</text>
</comment>
<organism evidence="5 6">
    <name type="scientific">Fusarium oxysporum</name>
    <name type="common">Fusarium vascular wilt</name>
    <dbReference type="NCBI Taxonomy" id="5507"/>
    <lineage>
        <taxon>Eukaryota</taxon>
        <taxon>Fungi</taxon>
        <taxon>Dikarya</taxon>
        <taxon>Ascomycota</taxon>
        <taxon>Pezizomycotina</taxon>
        <taxon>Sordariomycetes</taxon>
        <taxon>Hypocreomycetidae</taxon>
        <taxon>Hypocreales</taxon>
        <taxon>Nectriaceae</taxon>
        <taxon>Fusarium</taxon>
        <taxon>Fusarium oxysporum species complex</taxon>
    </lineage>
</organism>
<evidence type="ECO:0000259" key="4">
    <source>
        <dbReference type="SMART" id="SM00906"/>
    </source>
</evidence>
<sequence length="931" mass="102836">MLWEDNFATWWECFMPPTSSKSEPSNSGSYGAVILGRDLVGDTVAAMVASAFVAPSVVLLDRALVEKSSFNQPIIEGLRRHSQNCLKKPGSFIFSRPFGIVWVLYAVTFGTANATETVASRLKSTTISSLSFIPISLVNVPLGIWKDLKLAQIYSAQPTERANVRQVVKRVSRASMTAFLIRDSATMFGSFTLPTLLASAVPDSVFASPHGKIMATQTTVPILSQIVSTPVHLLGLDYYNRNSGATVVERLSRIRADIMPATVVRYAANTIWTNNLRIAIAGVVALQTPAGSAQPELAIAASNLSCHFEKERLPSSDSETSTPRPVVFQNEVLDGPEENITIDNHSIPNPEEQEVVVTQAQTAHTNRLSDSEYARLKSVVDSFPPRPVADFLVSVCIRHGVDIFFYFDQAQIMDEIAQFYTNSSSPLRTDPSFICLALGLFALGSNWTPLERPIDSPLPHGDDSDLGRVFFRQAKLLIPDVIERTDLKAIQACFLLGIYLMPLNAAGSSYVYMGMALRKALGFDLHQSPDDQMIDDREKEIRCRLWWSIYSLERCTTLKLNRPRSVPANIIGIPLPSPMPSLDRDQKFENLELQIAYARLMLILDGYSDSTSWLTNSSTPTDPNKIQAELRSWKRSLPEEFDLEDTDPRSSRYRAIFHLYLNYYYAWIVIGKASLIMRVRTNLQRHLGQGSQPRPVDPTAENLSASCTRAAKKLLQLFEKLVQSGNSARFSFTDFQGCSIATIITLIAGILQRDSTYDTRVNFGLNCLRQMVNGNPAATVGVKFVETLQSISDESARKLRQSGTFTDTHEREEATSPSAYNYWAEWLAAQERSFNQGYSVPARETTSGNVPVGGTPSLWPVSITLGESWSGELHPGVEASSAQRPSISLPSGASGLDIVGNDHLSTLYHDDQNFLMGLTGLDVLDFAGYSS</sequence>
<dbReference type="VEuPathDB" id="FungiDB:FOMG_04382"/>
<dbReference type="VEuPathDB" id="FungiDB:FOXG_12150"/>
<dbReference type="Pfam" id="PF04082">
    <property type="entry name" value="Fungal_trans"/>
    <property type="match status" value="1"/>
</dbReference>
<gene>
    <name evidence="5" type="ORF">BFJ69_g14480</name>
</gene>
<dbReference type="GO" id="GO:0008270">
    <property type="term" value="F:zinc ion binding"/>
    <property type="evidence" value="ECO:0007669"/>
    <property type="project" value="InterPro"/>
</dbReference>
<evidence type="ECO:0000256" key="1">
    <source>
        <dbReference type="ARBA" id="ARBA00023015"/>
    </source>
</evidence>
<accession>A0A420MHI7</accession>
<keyword evidence="2" id="KW-0804">Transcription</keyword>
<evidence type="ECO:0000313" key="6">
    <source>
        <dbReference type="Proteomes" id="UP000285084"/>
    </source>
</evidence>
<dbReference type="EMBL" id="MRCX01000228">
    <property type="protein sequence ID" value="RKK67477.1"/>
    <property type="molecule type" value="Genomic_DNA"/>
</dbReference>